<keyword evidence="2" id="KW-0812">Transmembrane</keyword>
<evidence type="ECO:0000313" key="3">
    <source>
        <dbReference type="EMBL" id="CEI66813.1"/>
    </source>
</evidence>
<evidence type="ECO:0000256" key="1">
    <source>
        <dbReference type="SAM" id="MobiDB-lite"/>
    </source>
</evidence>
<feature type="region of interest" description="Disordered" evidence="1">
    <location>
        <begin position="71"/>
        <end position="94"/>
    </location>
</feature>
<dbReference type="AlphaFoldDB" id="A0A2L2TFK1"/>
<keyword evidence="4" id="KW-1185">Reference proteome</keyword>
<feature type="compositionally biased region" description="Polar residues" evidence="1">
    <location>
        <begin position="71"/>
        <end position="83"/>
    </location>
</feature>
<reference evidence="4" key="1">
    <citation type="submission" date="2014-10" db="EMBL/GenBank/DDBJ databases">
        <authorList>
            <person name="King R."/>
        </authorList>
    </citation>
    <scope>NUCLEOTIDE SEQUENCE [LARGE SCALE GENOMIC DNA]</scope>
    <source>
        <strain evidence="4">A3/5</strain>
    </source>
</reference>
<sequence>MNESESSRAILHLGALYNTPTILTDFHRGEHTGVVSLVSPSIRSLLLAFLAFTCVTITQFYGRLYVQCKTSGSARTGEQQLSQEPRKKERKTGSSVNYLVCGGFVASLVRPEPSN</sequence>
<organism evidence="3 4">
    <name type="scientific">Fusarium venenatum</name>
    <dbReference type="NCBI Taxonomy" id="56646"/>
    <lineage>
        <taxon>Eukaryota</taxon>
        <taxon>Fungi</taxon>
        <taxon>Dikarya</taxon>
        <taxon>Ascomycota</taxon>
        <taxon>Pezizomycotina</taxon>
        <taxon>Sordariomycetes</taxon>
        <taxon>Hypocreomycetidae</taxon>
        <taxon>Hypocreales</taxon>
        <taxon>Nectriaceae</taxon>
        <taxon>Fusarium</taxon>
    </lineage>
</organism>
<proteinExistence type="predicted"/>
<feature type="transmembrane region" description="Helical" evidence="2">
    <location>
        <begin position="45"/>
        <end position="66"/>
    </location>
</feature>
<keyword evidence="2" id="KW-0472">Membrane</keyword>
<dbReference type="EMBL" id="LN649229">
    <property type="protein sequence ID" value="CEI66813.1"/>
    <property type="molecule type" value="Genomic_DNA"/>
</dbReference>
<accession>A0A2L2TFK1</accession>
<name>A0A2L2TFK1_9HYPO</name>
<evidence type="ECO:0000313" key="4">
    <source>
        <dbReference type="Proteomes" id="UP000245910"/>
    </source>
</evidence>
<keyword evidence="2" id="KW-1133">Transmembrane helix</keyword>
<protein>
    <submittedName>
        <fullName evidence="3">Uncharacterized protein</fullName>
    </submittedName>
</protein>
<dbReference type="Proteomes" id="UP000245910">
    <property type="component" value="Chromosome I"/>
</dbReference>
<evidence type="ECO:0000256" key="2">
    <source>
        <dbReference type="SAM" id="Phobius"/>
    </source>
</evidence>